<dbReference type="Pfam" id="PF00550">
    <property type="entry name" value="PP-binding"/>
    <property type="match status" value="1"/>
</dbReference>
<sequence>MQRQEIVDIVNKTLIENFELKAEDLTPDALIGENLKLDSLDAVDMLVHLEDRLGTKYDIEKFKEVRKLNDIYNLVEEAISK</sequence>
<comment type="caution">
    <text evidence="2">The sequence shown here is derived from an EMBL/GenBank/DDBJ whole genome shotgun (WGS) entry which is preliminary data.</text>
</comment>
<name>A0ABU5VVW2_9BACT</name>
<proteinExistence type="predicted"/>
<keyword evidence="3" id="KW-1185">Reference proteome</keyword>
<dbReference type="InterPro" id="IPR009081">
    <property type="entry name" value="PP-bd_ACP"/>
</dbReference>
<accession>A0ABU5VVW2</accession>
<evidence type="ECO:0000313" key="3">
    <source>
        <dbReference type="Proteomes" id="UP001302274"/>
    </source>
</evidence>
<dbReference type="InterPro" id="IPR036736">
    <property type="entry name" value="ACP-like_sf"/>
</dbReference>
<gene>
    <name evidence="2" type="ORF">SHI21_13245</name>
</gene>
<evidence type="ECO:0000259" key="1">
    <source>
        <dbReference type="Pfam" id="PF00550"/>
    </source>
</evidence>
<dbReference type="SUPFAM" id="SSF47336">
    <property type="entry name" value="ACP-like"/>
    <property type="match status" value="1"/>
</dbReference>
<dbReference type="Proteomes" id="UP001302274">
    <property type="component" value="Unassembled WGS sequence"/>
</dbReference>
<dbReference type="EMBL" id="JAYGJQ010000002">
    <property type="protein sequence ID" value="MEA9357184.1"/>
    <property type="molecule type" value="Genomic_DNA"/>
</dbReference>
<dbReference type="RefSeq" id="WP_323577081.1">
    <property type="nucleotide sequence ID" value="NZ_JAYGJQ010000002.1"/>
</dbReference>
<dbReference type="NCBIfam" id="NF003757">
    <property type="entry name" value="PRK05350.1"/>
    <property type="match status" value="1"/>
</dbReference>
<dbReference type="Gene3D" id="1.10.1200.10">
    <property type="entry name" value="ACP-like"/>
    <property type="match status" value="1"/>
</dbReference>
<organism evidence="2 3">
    <name type="scientific">Bacteriovorax antarcticus</name>
    <dbReference type="NCBI Taxonomy" id="3088717"/>
    <lineage>
        <taxon>Bacteria</taxon>
        <taxon>Pseudomonadati</taxon>
        <taxon>Bdellovibrionota</taxon>
        <taxon>Bacteriovoracia</taxon>
        <taxon>Bacteriovoracales</taxon>
        <taxon>Bacteriovoracaceae</taxon>
        <taxon>Bacteriovorax</taxon>
    </lineage>
</organism>
<protein>
    <submittedName>
        <fullName evidence="2">Acyl carrier protein</fullName>
    </submittedName>
</protein>
<evidence type="ECO:0000313" key="2">
    <source>
        <dbReference type="EMBL" id="MEA9357184.1"/>
    </source>
</evidence>
<reference evidence="2 3" key="1">
    <citation type="submission" date="2023-11" db="EMBL/GenBank/DDBJ databases">
        <title>A Novel Polar Bacteriovorax (B. antarcticus) Isolated from the Biocrust in Antarctica.</title>
        <authorList>
            <person name="Mun W."/>
            <person name="Choi S.Y."/>
            <person name="Mitchell R.J."/>
        </authorList>
    </citation>
    <scope>NUCLEOTIDE SEQUENCE [LARGE SCALE GENOMIC DNA]</scope>
    <source>
        <strain evidence="2 3">PP10</strain>
    </source>
</reference>
<feature type="domain" description="Carrier" evidence="1">
    <location>
        <begin position="15"/>
        <end position="74"/>
    </location>
</feature>